<evidence type="ECO:0000259" key="13">
    <source>
        <dbReference type="Pfam" id="PF03416"/>
    </source>
</evidence>
<protein>
    <recommendedName>
        <fullName evidence="11">Cysteine protease</fullName>
        <ecNumber evidence="11">3.4.22.-</ecNumber>
    </recommendedName>
</protein>
<dbReference type="InParanoid" id="A0A0V0R922"/>
<dbReference type="Pfam" id="PF03416">
    <property type="entry name" value="Peptidase_C54"/>
    <property type="match status" value="1"/>
</dbReference>
<evidence type="ECO:0000256" key="8">
    <source>
        <dbReference type="ARBA" id="ARBA00022927"/>
    </source>
</evidence>
<dbReference type="EMBL" id="LDAU01000009">
    <property type="protein sequence ID" value="KRX10998.1"/>
    <property type="molecule type" value="Genomic_DNA"/>
</dbReference>
<evidence type="ECO:0000256" key="3">
    <source>
        <dbReference type="ARBA" id="ARBA00022448"/>
    </source>
</evidence>
<feature type="compositionally biased region" description="Low complexity" evidence="12">
    <location>
        <begin position="1"/>
        <end position="15"/>
    </location>
</feature>
<dbReference type="GO" id="GO:0034727">
    <property type="term" value="P:piecemeal microautophagy of the nucleus"/>
    <property type="evidence" value="ECO:0007669"/>
    <property type="project" value="TreeGrafter"/>
</dbReference>
<dbReference type="PANTHER" id="PTHR22624">
    <property type="entry name" value="CYSTEINE PROTEASE ATG4"/>
    <property type="match status" value="1"/>
</dbReference>
<dbReference type="GO" id="GO:0015031">
    <property type="term" value="P:protein transport"/>
    <property type="evidence" value="ECO:0007669"/>
    <property type="project" value="UniProtKB-KW"/>
</dbReference>
<dbReference type="PANTHER" id="PTHR22624:SF49">
    <property type="entry name" value="CYSTEINE PROTEASE"/>
    <property type="match status" value="1"/>
</dbReference>
<dbReference type="OrthoDB" id="2960936at2759"/>
<dbReference type="OMA" id="FPPFVPY"/>
<evidence type="ECO:0000256" key="10">
    <source>
        <dbReference type="ARBA" id="ARBA00029362"/>
    </source>
</evidence>
<dbReference type="GO" id="GO:0035973">
    <property type="term" value="P:aggrephagy"/>
    <property type="evidence" value="ECO:0007669"/>
    <property type="project" value="TreeGrafter"/>
</dbReference>
<dbReference type="GO" id="GO:0004197">
    <property type="term" value="F:cysteine-type endopeptidase activity"/>
    <property type="evidence" value="ECO:0007669"/>
    <property type="project" value="TreeGrafter"/>
</dbReference>
<keyword evidence="5 11" id="KW-0645">Protease</keyword>
<keyword evidence="6 11" id="KW-0378">Hydrolase</keyword>
<evidence type="ECO:0000313" key="14">
    <source>
        <dbReference type="EMBL" id="KRX10998.1"/>
    </source>
</evidence>
<dbReference type="Proteomes" id="UP000054937">
    <property type="component" value="Unassembled WGS sequence"/>
</dbReference>
<proteinExistence type="inferred from homology"/>
<keyword evidence="4 11" id="KW-0963">Cytoplasm</keyword>
<gene>
    <name evidence="14" type="ORF">PPERSA_03056</name>
</gene>
<evidence type="ECO:0000256" key="5">
    <source>
        <dbReference type="ARBA" id="ARBA00022670"/>
    </source>
</evidence>
<feature type="domain" description="Peptidase C54 catalytic" evidence="13">
    <location>
        <begin position="39"/>
        <end position="400"/>
    </location>
</feature>
<evidence type="ECO:0000256" key="9">
    <source>
        <dbReference type="ARBA" id="ARBA00023006"/>
    </source>
</evidence>
<dbReference type="AlphaFoldDB" id="A0A0V0R922"/>
<sequence>MIQTNQKTQIQQNQNHSKTSFLGQKLNPQTDALQTLKTLQNDTIWITYRQNFSPLLQEKKKKSPYKQKITTDQGWGCMLRVGQNIFIEALKRHFYKNNIKFNYHQLIQPFIDDPSANYSIHQISEIAFENFQMAPGEWYPPNRIMKVLEILQNSQPVQNAKNLKIASFNSDSVIVYDQILGYFLKDDFLQKPLENIEETFLCKNPEHSQLIQNSEENQNQESLNQENSNFNQENKENSNQQNQNLNQENNNQNLNQNQENNNQNQNQNLNQKQKKLVCQQCHKSEKSLFLVINTRLGLEKINTSYQQIILEILEFELSLGIIGGQTGKAHYFIGNLDKKLLFLDPHFTQPASTKENFGNLENIQSYFCSQLRFLDIEQIDSTLSLGFYLKNLNDFEKFYQFMNQLSEKYQDFFIYFSEEVPSYIKKIYEKKDNQEGQQQEAEDDDFIIID</sequence>
<dbReference type="GO" id="GO:0016485">
    <property type="term" value="P:protein processing"/>
    <property type="evidence" value="ECO:0007669"/>
    <property type="project" value="TreeGrafter"/>
</dbReference>
<accession>A0A0V0R922</accession>
<dbReference type="GO" id="GO:0019786">
    <property type="term" value="F:protein-phosphatidylethanolamide deconjugating activity"/>
    <property type="evidence" value="ECO:0007669"/>
    <property type="project" value="InterPro"/>
</dbReference>
<dbReference type="InterPro" id="IPR046792">
    <property type="entry name" value="Peptidase_C54_cat"/>
</dbReference>
<evidence type="ECO:0000256" key="1">
    <source>
        <dbReference type="ARBA" id="ARBA00004496"/>
    </source>
</evidence>
<comment type="similarity">
    <text evidence="2 11">Belongs to the peptidase C54 family.</text>
</comment>
<evidence type="ECO:0000313" key="15">
    <source>
        <dbReference type="Proteomes" id="UP000054937"/>
    </source>
</evidence>
<evidence type="ECO:0000256" key="2">
    <source>
        <dbReference type="ARBA" id="ARBA00010958"/>
    </source>
</evidence>
<feature type="region of interest" description="Disordered" evidence="12">
    <location>
        <begin position="215"/>
        <end position="265"/>
    </location>
</feature>
<reference evidence="14 15" key="1">
    <citation type="journal article" date="2015" name="Sci. Rep.">
        <title>Genome of the facultative scuticociliatosis pathogen Pseudocohnilembus persalinus provides insight into its virulence through horizontal gene transfer.</title>
        <authorList>
            <person name="Xiong J."/>
            <person name="Wang G."/>
            <person name="Cheng J."/>
            <person name="Tian M."/>
            <person name="Pan X."/>
            <person name="Warren A."/>
            <person name="Jiang C."/>
            <person name="Yuan D."/>
            <person name="Miao W."/>
        </authorList>
    </citation>
    <scope>NUCLEOTIDE SEQUENCE [LARGE SCALE GENOMIC DNA]</scope>
    <source>
        <strain evidence="14">36N120E</strain>
    </source>
</reference>
<dbReference type="GO" id="GO:0000045">
    <property type="term" value="P:autophagosome assembly"/>
    <property type="evidence" value="ECO:0007669"/>
    <property type="project" value="TreeGrafter"/>
</dbReference>
<comment type="catalytic activity">
    <reaction evidence="10">
        <text>[protein]-C-terminal L-amino acid-glycyl-phosphatidylethanolamide + H2O = [protein]-C-terminal L-amino acid-glycine + a 1,2-diacyl-sn-glycero-3-phosphoethanolamine</text>
        <dbReference type="Rhea" id="RHEA:67548"/>
        <dbReference type="Rhea" id="RHEA-COMP:17323"/>
        <dbReference type="Rhea" id="RHEA-COMP:17324"/>
        <dbReference type="ChEBI" id="CHEBI:15377"/>
        <dbReference type="ChEBI" id="CHEBI:64612"/>
        <dbReference type="ChEBI" id="CHEBI:172940"/>
        <dbReference type="ChEBI" id="CHEBI:172941"/>
    </reaction>
    <physiologicalReaction direction="left-to-right" evidence="10">
        <dbReference type="Rhea" id="RHEA:67549"/>
    </physiologicalReaction>
</comment>
<keyword evidence="7" id="KW-0788">Thiol protease</keyword>
<feature type="region of interest" description="Disordered" evidence="12">
    <location>
        <begin position="1"/>
        <end position="22"/>
    </location>
</feature>
<comment type="function">
    <text evidence="11">Cysteine protease that plays a key role in autophagy by mediating both proteolytic activation and delipidation of ATG8 family proteins.</text>
</comment>
<dbReference type="GO" id="GO:0000423">
    <property type="term" value="P:mitophagy"/>
    <property type="evidence" value="ECO:0007669"/>
    <property type="project" value="TreeGrafter"/>
</dbReference>
<comment type="caution">
    <text evidence="14">The sequence shown here is derived from an EMBL/GenBank/DDBJ whole genome shotgun (WGS) entry which is preliminary data.</text>
</comment>
<keyword evidence="8 11" id="KW-0653">Protein transport</keyword>
<dbReference type="GO" id="GO:0005737">
    <property type="term" value="C:cytoplasm"/>
    <property type="evidence" value="ECO:0007669"/>
    <property type="project" value="UniProtKB-SubCell"/>
</dbReference>
<evidence type="ECO:0000256" key="7">
    <source>
        <dbReference type="ARBA" id="ARBA00022807"/>
    </source>
</evidence>
<dbReference type="InterPro" id="IPR038765">
    <property type="entry name" value="Papain-like_cys_pep_sf"/>
</dbReference>
<name>A0A0V0R922_PSEPJ</name>
<comment type="subcellular location">
    <subcellularLocation>
        <location evidence="1 11">Cytoplasm</location>
    </subcellularLocation>
</comment>
<evidence type="ECO:0000256" key="12">
    <source>
        <dbReference type="SAM" id="MobiDB-lite"/>
    </source>
</evidence>
<evidence type="ECO:0000256" key="6">
    <source>
        <dbReference type="ARBA" id="ARBA00022801"/>
    </source>
</evidence>
<keyword evidence="9 11" id="KW-0072">Autophagy</keyword>
<keyword evidence="15" id="KW-1185">Reference proteome</keyword>
<evidence type="ECO:0000256" key="4">
    <source>
        <dbReference type="ARBA" id="ARBA00022490"/>
    </source>
</evidence>
<organism evidence="14 15">
    <name type="scientific">Pseudocohnilembus persalinus</name>
    <name type="common">Ciliate</name>
    <dbReference type="NCBI Taxonomy" id="266149"/>
    <lineage>
        <taxon>Eukaryota</taxon>
        <taxon>Sar</taxon>
        <taxon>Alveolata</taxon>
        <taxon>Ciliophora</taxon>
        <taxon>Intramacronucleata</taxon>
        <taxon>Oligohymenophorea</taxon>
        <taxon>Scuticociliatia</taxon>
        <taxon>Philasterida</taxon>
        <taxon>Pseudocohnilembidae</taxon>
        <taxon>Pseudocohnilembus</taxon>
    </lineage>
</organism>
<dbReference type="InterPro" id="IPR005078">
    <property type="entry name" value="Peptidase_C54"/>
</dbReference>
<keyword evidence="3" id="KW-0813">Transport</keyword>
<dbReference type="EC" id="3.4.22.-" evidence="11"/>
<dbReference type="SUPFAM" id="SSF54001">
    <property type="entry name" value="Cysteine proteinases"/>
    <property type="match status" value="1"/>
</dbReference>
<evidence type="ECO:0000256" key="11">
    <source>
        <dbReference type="RuleBase" id="RU363115"/>
    </source>
</evidence>